<dbReference type="Proteomes" id="UP001626550">
    <property type="component" value="Unassembled WGS sequence"/>
</dbReference>
<sequence length="146" mass="17451">MKREDFVEYEKQKDNVKNHSWKRPLLLAFICGLMHLGIVLYFRNMPEMVDYFPSEQFASLSFHKKLLYMIVYPAIVRHRYLFAWALAECCMLTAGFGFSGFNSKTRQPEYNYAKSIRWIEFEVSYILSQMTARILCYNVYVVIFPH</sequence>
<evidence type="ECO:0000313" key="3">
    <source>
        <dbReference type="Proteomes" id="UP001626550"/>
    </source>
</evidence>
<organism evidence="2 3">
    <name type="scientific">Cichlidogyrus casuarinus</name>
    <dbReference type="NCBI Taxonomy" id="1844966"/>
    <lineage>
        <taxon>Eukaryota</taxon>
        <taxon>Metazoa</taxon>
        <taxon>Spiralia</taxon>
        <taxon>Lophotrochozoa</taxon>
        <taxon>Platyhelminthes</taxon>
        <taxon>Monogenea</taxon>
        <taxon>Monopisthocotylea</taxon>
        <taxon>Dactylogyridea</taxon>
        <taxon>Ancyrocephalidae</taxon>
        <taxon>Cichlidogyrus</taxon>
    </lineage>
</organism>
<feature type="transmembrane region" description="Helical" evidence="1">
    <location>
        <begin position="21"/>
        <end position="42"/>
    </location>
</feature>
<keyword evidence="3" id="KW-1185">Reference proteome</keyword>
<dbReference type="PANTHER" id="PTHR13906">
    <property type="entry name" value="PORCUPINE"/>
    <property type="match status" value="1"/>
</dbReference>
<keyword evidence="1" id="KW-0472">Membrane</keyword>
<reference evidence="2 3" key="1">
    <citation type="submission" date="2024-11" db="EMBL/GenBank/DDBJ databases">
        <title>Adaptive evolution of stress response genes in parasites aligns with host niche diversity.</title>
        <authorList>
            <person name="Hahn C."/>
            <person name="Resl P."/>
        </authorList>
    </citation>
    <scope>NUCLEOTIDE SEQUENCE [LARGE SCALE GENOMIC DNA]</scope>
    <source>
        <strain evidence="2">EGGRZ-B1_66</strain>
        <tissue evidence="2">Body</tissue>
    </source>
</reference>
<keyword evidence="1" id="KW-1133">Transmembrane helix</keyword>
<accession>A0ABD2Q3E8</accession>
<dbReference type="AlphaFoldDB" id="A0ABD2Q3E8"/>
<dbReference type="EMBL" id="JBJKFK010001373">
    <property type="protein sequence ID" value="KAL3313256.1"/>
    <property type="molecule type" value="Genomic_DNA"/>
</dbReference>
<proteinExistence type="predicted"/>
<comment type="caution">
    <text evidence="2">The sequence shown here is derived from an EMBL/GenBank/DDBJ whole genome shotgun (WGS) entry which is preliminary data.</text>
</comment>
<evidence type="ECO:0000313" key="2">
    <source>
        <dbReference type="EMBL" id="KAL3313256.1"/>
    </source>
</evidence>
<feature type="non-terminal residue" evidence="2">
    <location>
        <position position="146"/>
    </location>
</feature>
<dbReference type="InterPro" id="IPR049941">
    <property type="entry name" value="LPLAT_7/PORCN-like"/>
</dbReference>
<gene>
    <name evidence="2" type="ORF">Ciccas_008138</name>
</gene>
<dbReference type="PANTHER" id="PTHR13906:SF4">
    <property type="entry name" value="LYSOPHOSPHOLIPID ACYLTRANSFERASE 6"/>
    <property type="match status" value="1"/>
</dbReference>
<feature type="transmembrane region" description="Helical" evidence="1">
    <location>
        <begin position="81"/>
        <end position="102"/>
    </location>
</feature>
<feature type="transmembrane region" description="Helical" evidence="1">
    <location>
        <begin position="123"/>
        <end position="143"/>
    </location>
</feature>
<name>A0ABD2Q3E8_9PLAT</name>
<keyword evidence="1" id="KW-0812">Transmembrane</keyword>
<protein>
    <submittedName>
        <fullName evidence="2">Uncharacterized protein</fullName>
    </submittedName>
</protein>
<evidence type="ECO:0000256" key="1">
    <source>
        <dbReference type="SAM" id="Phobius"/>
    </source>
</evidence>